<keyword evidence="3" id="KW-1185">Reference proteome</keyword>
<gene>
    <name evidence="2" type="ORF">KDH_41020</name>
</gene>
<dbReference type="Proteomes" id="UP001344906">
    <property type="component" value="Unassembled WGS sequence"/>
</dbReference>
<reference evidence="2 3" key="1">
    <citation type="submission" date="2023-02" db="EMBL/GenBank/DDBJ databases">
        <title>Dictyobacter halimunensis sp. nov., a new member of the class Ktedonobacteria from forest soil in a geothermal area.</title>
        <authorList>
            <person name="Rachmania M.K."/>
            <person name="Ningsih F."/>
            <person name="Sakai Y."/>
            <person name="Yabe S."/>
            <person name="Yokota A."/>
            <person name="Sjamsuridzal W."/>
        </authorList>
    </citation>
    <scope>NUCLEOTIDE SEQUENCE [LARGE SCALE GENOMIC DNA]</scope>
    <source>
        <strain evidence="2 3">S3.2.2.5</strain>
    </source>
</reference>
<evidence type="ECO:0008006" key="4">
    <source>
        <dbReference type="Google" id="ProtNLM"/>
    </source>
</evidence>
<feature type="transmembrane region" description="Helical" evidence="1">
    <location>
        <begin position="58"/>
        <end position="82"/>
    </location>
</feature>
<keyword evidence="1" id="KW-0812">Transmembrane</keyword>
<dbReference type="EMBL" id="BSRI01000002">
    <property type="protein sequence ID" value="GLV57266.1"/>
    <property type="molecule type" value="Genomic_DNA"/>
</dbReference>
<organism evidence="2 3">
    <name type="scientific">Dictyobacter halimunensis</name>
    <dbReference type="NCBI Taxonomy" id="3026934"/>
    <lineage>
        <taxon>Bacteria</taxon>
        <taxon>Bacillati</taxon>
        <taxon>Chloroflexota</taxon>
        <taxon>Ktedonobacteria</taxon>
        <taxon>Ktedonobacterales</taxon>
        <taxon>Dictyobacteraceae</taxon>
        <taxon>Dictyobacter</taxon>
    </lineage>
</organism>
<sequence length="90" mass="9772">MNTPQSMVTRNYTKPAILTLVLYCLLWLPGCIVNIIYLQKAQATKRMTGVQPGGYGCLLTLFIVCGALPLVFSILFALLALINPSAAGFH</sequence>
<dbReference type="RefSeq" id="WP_338253192.1">
    <property type="nucleotide sequence ID" value="NZ_BSRI01000002.1"/>
</dbReference>
<evidence type="ECO:0000313" key="2">
    <source>
        <dbReference type="EMBL" id="GLV57266.1"/>
    </source>
</evidence>
<proteinExistence type="predicted"/>
<keyword evidence="1" id="KW-0472">Membrane</keyword>
<protein>
    <recommendedName>
        <fullName evidence="4">DUF4190 domain-containing protein</fullName>
    </recommendedName>
</protein>
<evidence type="ECO:0000313" key="3">
    <source>
        <dbReference type="Proteomes" id="UP001344906"/>
    </source>
</evidence>
<name>A0ABQ6FXJ0_9CHLR</name>
<keyword evidence="1" id="KW-1133">Transmembrane helix</keyword>
<feature type="transmembrane region" description="Helical" evidence="1">
    <location>
        <begin position="16"/>
        <end position="37"/>
    </location>
</feature>
<evidence type="ECO:0000256" key="1">
    <source>
        <dbReference type="SAM" id="Phobius"/>
    </source>
</evidence>
<comment type="caution">
    <text evidence="2">The sequence shown here is derived from an EMBL/GenBank/DDBJ whole genome shotgun (WGS) entry which is preliminary data.</text>
</comment>
<accession>A0ABQ6FXJ0</accession>